<keyword evidence="2" id="KW-1185">Reference proteome</keyword>
<dbReference type="Proteomes" id="UP000317078">
    <property type="component" value="Unassembled WGS sequence"/>
</dbReference>
<accession>A0A502FWJ4</accession>
<dbReference type="AlphaFoldDB" id="A0A502FWJ4"/>
<evidence type="ECO:0000313" key="2">
    <source>
        <dbReference type="Proteomes" id="UP000317078"/>
    </source>
</evidence>
<reference evidence="1 2" key="1">
    <citation type="journal article" date="2019" name="Environ. Microbiol.">
        <title>Species interactions and distinct microbial communities in high Arctic permafrost affected cryosols are associated with the CH4 and CO2 gas fluxes.</title>
        <authorList>
            <person name="Altshuler I."/>
            <person name="Hamel J."/>
            <person name="Turney S."/>
            <person name="Magnuson E."/>
            <person name="Levesque R."/>
            <person name="Greer C."/>
            <person name="Whyte L.G."/>
        </authorList>
    </citation>
    <scope>NUCLEOTIDE SEQUENCE [LARGE SCALE GENOMIC DNA]</scope>
    <source>
        <strain evidence="1 2">S9.3B</strain>
    </source>
</reference>
<proteinExistence type="predicted"/>
<protein>
    <submittedName>
        <fullName evidence="1">Uncharacterized protein</fullName>
    </submittedName>
</protein>
<sequence length="471" mass="52128">MEVDTLSFGLPCQNYRIRYEAIVGERLPAPYDFALRLLRMAEPMRMEDFQAFFGWNATELSVLLSFLSDSELVAERSGRLSLGRAAVRAFTGTDDEHDTPMLSSPSLQVETVAFDKVSFNLLDPTLGKVHPAAALPLLSIRERERAANGAQAARSAFERNFTEFWHGRPQFNPELPLPKQPSVIEVEPKAIFRRELTIPVRLGGGPASWVDLDFADLERTGRQRSRDELITAVRREVGDDPSPGDEHLALRCLEATGLPFAKHLSRYRPSQWARLTLSQPRIEDAQMPTVLLCGSAISPQVRQQLMEAAVEREGEVALPDAPLLWLRPSMPLWGVGSAFAHLGADLARRAAHSVDGAILLCRAREERLGPEAVQRKARHTFDAVISLTGGSLPGALEIVLRPKIWALVLVHRPEEAKGLPVGTGMWTGAPGLVTSVERVLLDCLKGAKGHWTRRQRASRSDPIRLLRGLLA</sequence>
<comment type="caution">
    <text evidence="1">The sequence shown here is derived from an EMBL/GenBank/DDBJ whole genome shotgun (WGS) entry which is preliminary data.</text>
</comment>
<dbReference type="EMBL" id="RCZP01000015">
    <property type="protein sequence ID" value="TPG53652.1"/>
    <property type="molecule type" value="Genomic_DNA"/>
</dbReference>
<name>A0A502FWJ4_9PROT</name>
<gene>
    <name evidence="1" type="ORF">EAH89_15710</name>
</gene>
<organism evidence="1 2">
    <name type="scientific">Muricoccus nepalensis</name>
    <dbReference type="NCBI Taxonomy" id="1854500"/>
    <lineage>
        <taxon>Bacteria</taxon>
        <taxon>Pseudomonadati</taxon>
        <taxon>Pseudomonadota</taxon>
        <taxon>Alphaproteobacteria</taxon>
        <taxon>Acetobacterales</taxon>
        <taxon>Roseomonadaceae</taxon>
        <taxon>Muricoccus</taxon>
    </lineage>
</organism>
<evidence type="ECO:0000313" key="1">
    <source>
        <dbReference type="EMBL" id="TPG53652.1"/>
    </source>
</evidence>